<dbReference type="Proteomes" id="UP000610124">
    <property type="component" value="Unassembled WGS sequence"/>
</dbReference>
<comment type="caution">
    <text evidence="1">The sequence shown here is derived from an EMBL/GenBank/DDBJ whole genome shotgun (WGS) entry which is preliminary data.</text>
</comment>
<reference evidence="1" key="2">
    <citation type="submission" date="2020-09" db="EMBL/GenBank/DDBJ databases">
        <authorList>
            <person name="Sun Q."/>
            <person name="Ohkuma M."/>
        </authorList>
    </citation>
    <scope>NUCLEOTIDE SEQUENCE</scope>
    <source>
        <strain evidence="1">JCM 4434</strain>
    </source>
</reference>
<dbReference type="EMBL" id="BMUB01000017">
    <property type="protein sequence ID" value="GGU95502.1"/>
    <property type="molecule type" value="Genomic_DNA"/>
</dbReference>
<organism evidence="1 2">
    <name type="scientific">Kitasatospora aureofaciens</name>
    <name type="common">Streptomyces aureofaciens</name>
    <dbReference type="NCBI Taxonomy" id="1894"/>
    <lineage>
        <taxon>Bacteria</taxon>
        <taxon>Bacillati</taxon>
        <taxon>Actinomycetota</taxon>
        <taxon>Actinomycetes</taxon>
        <taxon>Kitasatosporales</taxon>
        <taxon>Streptomycetaceae</taxon>
        <taxon>Kitasatospora</taxon>
    </lineage>
</organism>
<accession>A0A8H9HXN9</accession>
<sequence>MDAAVDAAIGAGLLALNDAGTACDPSLMAEQCLQAVPYLVLAVALASADLD</sequence>
<dbReference type="GeneID" id="97488630"/>
<reference evidence="1" key="1">
    <citation type="journal article" date="2014" name="Int. J. Syst. Evol. Microbiol.">
        <title>Complete genome sequence of Corynebacterium casei LMG S-19264T (=DSM 44701T), isolated from a smear-ripened cheese.</title>
        <authorList>
            <consortium name="US DOE Joint Genome Institute (JGI-PGF)"/>
            <person name="Walter F."/>
            <person name="Albersmeier A."/>
            <person name="Kalinowski J."/>
            <person name="Ruckert C."/>
        </authorList>
    </citation>
    <scope>NUCLEOTIDE SEQUENCE</scope>
    <source>
        <strain evidence="1">JCM 4434</strain>
    </source>
</reference>
<dbReference type="AlphaFoldDB" id="A0A8H9HXN9"/>
<dbReference type="RefSeq" id="WP_157881747.1">
    <property type="nucleotide sequence ID" value="NZ_BMUB01000017.1"/>
</dbReference>
<name>A0A8H9HXN9_KITAU</name>
<evidence type="ECO:0000313" key="2">
    <source>
        <dbReference type="Proteomes" id="UP000610124"/>
    </source>
</evidence>
<proteinExistence type="predicted"/>
<gene>
    <name evidence="1" type="ORF">GCM10010502_56690</name>
</gene>
<protein>
    <submittedName>
        <fullName evidence="1">Uncharacterized protein</fullName>
    </submittedName>
</protein>
<evidence type="ECO:0000313" key="1">
    <source>
        <dbReference type="EMBL" id="GGU95502.1"/>
    </source>
</evidence>